<dbReference type="Proteomes" id="UP001500689">
    <property type="component" value="Unassembled WGS sequence"/>
</dbReference>
<dbReference type="PANTHER" id="PTHR42711:SF19">
    <property type="entry name" value="DOXORUBICIN RESISTANCE ATP-BINDING PROTEIN DRRA"/>
    <property type="match status" value="1"/>
</dbReference>
<evidence type="ECO:0000256" key="4">
    <source>
        <dbReference type="ARBA" id="ARBA00022741"/>
    </source>
</evidence>
<keyword evidence="5 11" id="KW-0067">ATP-binding</keyword>
<accession>A0ABP6W8Z0</accession>
<dbReference type="InterPro" id="IPR025302">
    <property type="entry name" value="DrrA1/2-like_C"/>
</dbReference>
<dbReference type="SMART" id="SM00382">
    <property type="entry name" value="AAA"/>
    <property type="match status" value="1"/>
</dbReference>
<keyword evidence="2" id="KW-0813">Transport</keyword>
<dbReference type="PROSITE" id="PS00211">
    <property type="entry name" value="ABC_TRANSPORTER_1"/>
    <property type="match status" value="1"/>
</dbReference>
<keyword evidence="7" id="KW-0472">Membrane</keyword>
<organism evidence="11 12">
    <name type="scientific">Amycolatopsis ultiminotia</name>
    <dbReference type="NCBI Taxonomy" id="543629"/>
    <lineage>
        <taxon>Bacteria</taxon>
        <taxon>Bacillati</taxon>
        <taxon>Actinomycetota</taxon>
        <taxon>Actinomycetes</taxon>
        <taxon>Pseudonocardiales</taxon>
        <taxon>Pseudonocardiaceae</taxon>
        <taxon>Amycolatopsis</taxon>
    </lineage>
</organism>
<dbReference type="PANTHER" id="PTHR42711">
    <property type="entry name" value="ABC TRANSPORTER ATP-BINDING PROTEIN"/>
    <property type="match status" value="1"/>
</dbReference>
<sequence>MVTGYAIEARGLRKSYGDVDVLEGVDLSVERGTMFALLGPNGAGKTTTVRILSTLLEADGGTVTVNGHDVAGRTRKVREQIGLTGQDTAVDELLTGRENLEMMARLFHLPTAKAKTRAVELLAQFDLVEAADRPVKTYSGGMRRRLDLAISLITAPPVLFLDEPTTGLDPRSRAAMWDAIRELLDGGTTILLTTQYLDEADQLADRIAVIDKGRVVAEGTAGELKRQVGTERLKLTFAGAAEAERAHRITGGVRADETVSVAIDHSAQVRRVLNQVADGGLEITGLDLSEPTLDDVFHTLTSTAGENR</sequence>
<evidence type="ECO:0000256" key="8">
    <source>
        <dbReference type="ARBA" id="ARBA00023251"/>
    </source>
</evidence>
<dbReference type="NCBIfam" id="TIGR01188">
    <property type="entry name" value="drrA"/>
    <property type="match status" value="1"/>
</dbReference>
<evidence type="ECO:0000256" key="7">
    <source>
        <dbReference type="ARBA" id="ARBA00023136"/>
    </source>
</evidence>
<keyword evidence="4" id="KW-0547">Nucleotide-binding</keyword>
<evidence type="ECO:0000313" key="12">
    <source>
        <dbReference type="Proteomes" id="UP001500689"/>
    </source>
</evidence>
<dbReference type="InterPro" id="IPR017871">
    <property type="entry name" value="ABC_transporter-like_CS"/>
</dbReference>
<comment type="caution">
    <text evidence="11">The sequence shown here is derived from an EMBL/GenBank/DDBJ whole genome shotgun (WGS) entry which is preliminary data.</text>
</comment>
<evidence type="ECO:0000256" key="6">
    <source>
        <dbReference type="ARBA" id="ARBA00022967"/>
    </source>
</evidence>
<keyword evidence="6" id="KW-1278">Translocase</keyword>
<keyword evidence="3" id="KW-1003">Cell membrane</keyword>
<dbReference type="Gene3D" id="3.40.50.300">
    <property type="entry name" value="P-loop containing nucleotide triphosphate hydrolases"/>
    <property type="match status" value="1"/>
</dbReference>
<dbReference type="Pfam" id="PF00005">
    <property type="entry name" value="ABC_tran"/>
    <property type="match status" value="1"/>
</dbReference>
<evidence type="ECO:0000256" key="3">
    <source>
        <dbReference type="ARBA" id="ARBA00022475"/>
    </source>
</evidence>
<evidence type="ECO:0000313" key="11">
    <source>
        <dbReference type="EMBL" id="GAA3548067.1"/>
    </source>
</evidence>
<dbReference type="RefSeq" id="WP_344860905.1">
    <property type="nucleotide sequence ID" value="NZ_BAAAZN010000006.1"/>
</dbReference>
<evidence type="ECO:0000256" key="5">
    <source>
        <dbReference type="ARBA" id="ARBA00022840"/>
    </source>
</evidence>
<evidence type="ECO:0000259" key="10">
    <source>
        <dbReference type="PROSITE" id="PS50893"/>
    </source>
</evidence>
<dbReference type="InterPro" id="IPR003439">
    <property type="entry name" value="ABC_transporter-like_ATP-bd"/>
</dbReference>
<reference evidence="12" key="1">
    <citation type="journal article" date="2019" name="Int. J. Syst. Evol. Microbiol.">
        <title>The Global Catalogue of Microorganisms (GCM) 10K type strain sequencing project: providing services to taxonomists for standard genome sequencing and annotation.</title>
        <authorList>
            <consortium name="The Broad Institute Genomics Platform"/>
            <consortium name="The Broad Institute Genome Sequencing Center for Infectious Disease"/>
            <person name="Wu L."/>
            <person name="Ma J."/>
        </authorList>
    </citation>
    <scope>NUCLEOTIDE SEQUENCE [LARGE SCALE GENOMIC DNA]</scope>
    <source>
        <strain evidence="12">JCM 16898</strain>
    </source>
</reference>
<dbReference type="InterPro" id="IPR005894">
    <property type="entry name" value="DrrA"/>
</dbReference>
<dbReference type="SUPFAM" id="SSF52540">
    <property type="entry name" value="P-loop containing nucleoside triphosphate hydrolases"/>
    <property type="match status" value="1"/>
</dbReference>
<protein>
    <submittedName>
        <fullName evidence="11">Daunorubicin resistance protein DrrA family ABC transporter ATP-binding protein</fullName>
    </submittedName>
</protein>
<evidence type="ECO:0000256" key="2">
    <source>
        <dbReference type="ARBA" id="ARBA00022448"/>
    </source>
</evidence>
<gene>
    <name evidence="11" type="ORF">GCM10022222_34590</name>
</gene>
<dbReference type="EMBL" id="BAAAZN010000006">
    <property type="protein sequence ID" value="GAA3548067.1"/>
    <property type="molecule type" value="Genomic_DNA"/>
</dbReference>
<dbReference type="GO" id="GO:0005524">
    <property type="term" value="F:ATP binding"/>
    <property type="evidence" value="ECO:0007669"/>
    <property type="project" value="UniProtKB-KW"/>
</dbReference>
<dbReference type="Pfam" id="PF13732">
    <property type="entry name" value="DrrA1-3_C"/>
    <property type="match status" value="1"/>
</dbReference>
<dbReference type="InterPro" id="IPR003593">
    <property type="entry name" value="AAA+_ATPase"/>
</dbReference>
<proteinExistence type="inferred from homology"/>
<evidence type="ECO:0000256" key="9">
    <source>
        <dbReference type="ARBA" id="ARBA00049985"/>
    </source>
</evidence>
<dbReference type="InterPro" id="IPR027417">
    <property type="entry name" value="P-loop_NTPase"/>
</dbReference>
<comment type="similarity">
    <text evidence="9">Belongs to the ABC transporter superfamily. Drug exporter-1 (DrugE1) (TC 3.A.1.105) family.</text>
</comment>
<keyword evidence="8" id="KW-0046">Antibiotic resistance</keyword>
<dbReference type="PROSITE" id="PS50893">
    <property type="entry name" value="ABC_TRANSPORTER_2"/>
    <property type="match status" value="1"/>
</dbReference>
<comment type="subcellular location">
    <subcellularLocation>
        <location evidence="1">Cell membrane</location>
        <topology evidence="1">Peripheral membrane protein</topology>
        <orientation evidence="1">Cytoplasmic side</orientation>
    </subcellularLocation>
</comment>
<feature type="domain" description="ABC transporter" evidence="10">
    <location>
        <begin position="7"/>
        <end position="237"/>
    </location>
</feature>
<keyword evidence="12" id="KW-1185">Reference proteome</keyword>
<dbReference type="InterPro" id="IPR050763">
    <property type="entry name" value="ABC_transporter_ATP-binding"/>
</dbReference>
<evidence type="ECO:0000256" key="1">
    <source>
        <dbReference type="ARBA" id="ARBA00004413"/>
    </source>
</evidence>
<name>A0ABP6W8Z0_9PSEU</name>